<feature type="coiled-coil region" evidence="1">
    <location>
        <begin position="84"/>
        <end position="115"/>
    </location>
</feature>
<evidence type="ECO:0000313" key="3">
    <source>
        <dbReference type="Proteomes" id="UP000261875"/>
    </source>
</evidence>
<accession>A0A2U8I599</accession>
<protein>
    <submittedName>
        <fullName evidence="2">Type III needle complex assembly protein</fullName>
    </submittedName>
</protein>
<organism evidence="2 3">
    <name type="scientific">Candidatus Fukatsuia symbiotica</name>
    <dbReference type="NCBI Taxonomy" id="1878942"/>
    <lineage>
        <taxon>Bacteria</taxon>
        <taxon>Pseudomonadati</taxon>
        <taxon>Pseudomonadota</taxon>
        <taxon>Gammaproteobacteria</taxon>
        <taxon>Enterobacterales</taxon>
        <taxon>Yersiniaceae</taxon>
        <taxon>Candidatus Fukatsuia</taxon>
    </lineage>
</organism>
<sequence length="150" mass="18738">MRWLNKIRPLLRRCEMNQQRYESLIHQVESKERVLRKEYTSLDLQREALQKLLRSQRPQGITDRSELYAIQRRLSILRRQLSLLDLQEVELKEKQLQYEKEKEKLQQQRQYWRRKSDKYLHWQTVQKRSQRLIRLRQEETEMEDIITCGK</sequence>
<evidence type="ECO:0000256" key="1">
    <source>
        <dbReference type="SAM" id="Coils"/>
    </source>
</evidence>
<dbReference type="InterPro" id="IPR002954">
    <property type="entry name" value="Salm_SPAgM"/>
</dbReference>
<gene>
    <name evidence="2" type="ORF">CCS41_07220</name>
</gene>
<dbReference type="Proteomes" id="UP000261875">
    <property type="component" value="Chromosome"/>
</dbReference>
<dbReference type="EMBL" id="CP021659">
    <property type="protein sequence ID" value="AWK14308.1"/>
    <property type="molecule type" value="Genomic_DNA"/>
</dbReference>
<dbReference type="STRING" id="1878942.GCA_900128755_00414"/>
<keyword evidence="1" id="KW-0175">Coiled coil</keyword>
<dbReference type="AlphaFoldDB" id="A0A2U8I599"/>
<proteinExistence type="predicted"/>
<keyword evidence="3" id="KW-1185">Reference proteome</keyword>
<dbReference type="OrthoDB" id="8590717at2"/>
<dbReference type="KEGG" id="fsm:CCS41_07220"/>
<dbReference type="Pfam" id="PF02090">
    <property type="entry name" value="SPAM"/>
    <property type="match status" value="1"/>
</dbReference>
<name>A0A2U8I599_9GAMM</name>
<reference evidence="2 3" key="1">
    <citation type="submission" date="2017-05" db="EMBL/GenBank/DDBJ databases">
        <title>Genome sequence of Candidatus Fukatsuia symbiotica and Candidatus Hamiltonella defensa from Acyrthosiphon pisum strain 5D.</title>
        <authorList>
            <person name="Patel V.A."/>
            <person name="Chevignon G."/>
            <person name="Russell J.A."/>
            <person name="Oliver K.M."/>
        </authorList>
    </citation>
    <scope>NUCLEOTIDE SEQUENCE [LARGE SCALE GENOMIC DNA]</scope>
    <source>
        <strain evidence="2 3">5D</strain>
    </source>
</reference>
<evidence type="ECO:0000313" key="2">
    <source>
        <dbReference type="EMBL" id="AWK14308.1"/>
    </source>
</evidence>